<feature type="transmembrane region" description="Helical" evidence="18">
    <location>
        <begin position="399"/>
        <end position="417"/>
    </location>
</feature>
<keyword evidence="4 18" id="KW-1003">Cell membrane</keyword>
<dbReference type="GO" id="GO:0009055">
    <property type="term" value="F:electron transfer activity"/>
    <property type="evidence" value="ECO:0007669"/>
    <property type="project" value="UniProtKB-UniRule"/>
</dbReference>
<proteinExistence type="inferred from homology"/>
<evidence type="ECO:0000256" key="15">
    <source>
        <dbReference type="ARBA" id="ARBA00023284"/>
    </source>
</evidence>
<comment type="subcellular location">
    <subcellularLocation>
        <location evidence="1 18">Cell inner membrane</location>
        <topology evidence="1 18">Multi-pass membrane protein</topology>
    </subcellularLocation>
</comment>
<keyword evidence="9 18" id="KW-0249">Electron transport</keyword>
<feature type="transmembrane region" description="Helical" evidence="18">
    <location>
        <begin position="365"/>
        <end position="387"/>
    </location>
</feature>
<dbReference type="GO" id="GO:0005886">
    <property type="term" value="C:plasma membrane"/>
    <property type="evidence" value="ECO:0007669"/>
    <property type="project" value="UniProtKB-SubCell"/>
</dbReference>
<dbReference type="PANTHER" id="PTHR32234">
    <property type="entry name" value="THIOL:DISULFIDE INTERCHANGE PROTEIN DSBD"/>
    <property type="match status" value="1"/>
</dbReference>
<dbReference type="FunFam" id="3.40.30.10:FF:000116">
    <property type="entry name" value="Thiol:disulfide interchange protein DsbD"/>
    <property type="match status" value="1"/>
</dbReference>
<dbReference type="InterPro" id="IPR036929">
    <property type="entry name" value="DsbDN_sf"/>
</dbReference>
<dbReference type="GO" id="GO:0017004">
    <property type="term" value="P:cytochrome complex assembly"/>
    <property type="evidence" value="ECO:0007669"/>
    <property type="project" value="UniProtKB-UniRule"/>
</dbReference>
<dbReference type="STRING" id="1122938.SAMN05660772_02253"/>
<dbReference type="Gene3D" id="3.40.30.10">
    <property type="entry name" value="Glutaredoxin"/>
    <property type="match status" value="1"/>
</dbReference>
<feature type="transmembrane region" description="Helical" evidence="18">
    <location>
        <begin position="279"/>
        <end position="301"/>
    </location>
</feature>
<dbReference type="EMBL" id="FWWV01000012">
    <property type="protein sequence ID" value="SMB83275.1"/>
    <property type="molecule type" value="Genomic_DNA"/>
</dbReference>
<evidence type="ECO:0000256" key="9">
    <source>
        <dbReference type="ARBA" id="ARBA00022982"/>
    </source>
</evidence>
<keyword evidence="8 18" id="KW-0201">Cytochrome c-type biogenesis</keyword>
<evidence type="ECO:0000256" key="18">
    <source>
        <dbReference type="HAMAP-Rule" id="MF_00399"/>
    </source>
</evidence>
<evidence type="ECO:0000256" key="14">
    <source>
        <dbReference type="ARBA" id="ARBA00023157"/>
    </source>
</evidence>
<comment type="function">
    <text evidence="18">Required to facilitate the formation of correct disulfide bonds in some periplasmic proteins and for the assembly of the periplasmic c-type cytochromes. Acts by transferring electrons from cytoplasmic thioredoxin to the periplasm. This transfer involves a cascade of disulfide bond formation and reduction steps.</text>
</comment>
<dbReference type="Pfam" id="PF13098">
    <property type="entry name" value="Thioredoxin_2"/>
    <property type="match status" value="1"/>
</dbReference>
<evidence type="ECO:0000256" key="10">
    <source>
        <dbReference type="ARBA" id="ARBA00022989"/>
    </source>
</evidence>
<dbReference type="PANTHER" id="PTHR32234:SF0">
    <property type="entry name" value="THIOL:DISULFIDE INTERCHANGE PROTEIN DSBD"/>
    <property type="match status" value="1"/>
</dbReference>
<evidence type="ECO:0000256" key="4">
    <source>
        <dbReference type="ARBA" id="ARBA00022475"/>
    </source>
</evidence>
<evidence type="ECO:0000256" key="17">
    <source>
        <dbReference type="ARBA" id="ARBA00047804"/>
    </source>
</evidence>
<reference evidence="21" key="1">
    <citation type="submission" date="2017-04" db="EMBL/GenBank/DDBJ databases">
        <authorList>
            <person name="Varghese N."/>
            <person name="Submissions S."/>
        </authorList>
    </citation>
    <scope>NUCLEOTIDE SEQUENCE [LARGE SCALE GENOMIC DNA]</scope>
    <source>
        <strain evidence="21">DSM 23072</strain>
    </source>
</reference>
<evidence type="ECO:0000256" key="13">
    <source>
        <dbReference type="ARBA" id="ARBA00023136"/>
    </source>
</evidence>
<keyword evidence="7" id="KW-0732">Signal</keyword>
<dbReference type="InterPro" id="IPR003834">
    <property type="entry name" value="Cyt_c_assmbl_TM_dom"/>
</dbReference>
<evidence type="ECO:0000256" key="1">
    <source>
        <dbReference type="ARBA" id="ARBA00004429"/>
    </source>
</evidence>
<evidence type="ECO:0000256" key="16">
    <source>
        <dbReference type="ARBA" id="ARBA00047388"/>
    </source>
</evidence>
<keyword evidence="11 18" id="KW-0560">Oxidoreductase</keyword>
<feature type="transmembrane region" description="Helical" evidence="18">
    <location>
        <begin position="203"/>
        <end position="231"/>
    </location>
</feature>
<dbReference type="SUPFAM" id="SSF52833">
    <property type="entry name" value="Thioredoxin-like"/>
    <property type="match status" value="1"/>
</dbReference>
<keyword evidence="10 18" id="KW-1133">Transmembrane helix</keyword>
<dbReference type="EC" id="1.8.1.8" evidence="18"/>
<keyword evidence="13 18" id="KW-0472">Membrane</keyword>
<feature type="disulfide bond" description="Redox-active" evidence="18">
    <location>
        <begin position="218"/>
        <end position="340"/>
    </location>
</feature>
<evidence type="ECO:0000259" key="19">
    <source>
        <dbReference type="PROSITE" id="PS51352"/>
    </source>
</evidence>
<feature type="transmembrane region" description="Helical" evidence="18">
    <location>
        <begin position="243"/>
        <end position="267"/>
    </location>
</feature>
<dbReference type="InterPro" id="IPR017937">
    <property type="entry name" value="Thioredoxin_CS"/>
</dbReference>
<comment type="similarity">
    <text evidence="2 18">Belongs to the thioredoxin family. DsbD subfamily.</text>
</comment>
<comment type="catalytic activity">
    <reaction evidence="17 18">
        <text>[protein]-dithiol + NADP(+) = [protein]-disulfide + NADPH + H(+)</text>
        <dbReference type="Rhea" id="RHEA:18753"/>
        <dbReference type="Rhea" id="RHEA-COMP:10593"/>
        <dbReference type="Rhea" id="RHEA-COMP:10594"/>
        <dbReference type="ChEBI" id="CHEBI:15378"/>
        <dbReference type="ChEBI" id="CHEBI:29950"/>
        <dbReference type="ChEBI" id="CHEBI:50058"/>
        <dbReference type="ChEBI" id="CHEBI:57783"/>
        <dbReference type="ChEBI" id="CHEBI:58349"/>
        <dbReference type="EC" id="1.8.1.8"/>
    </reaction>
</comment>
<feature type="transmembrane region" description="Helical" evidence="18">
    <location>
        <begin position="423"/>
        <end position="440"/>
    </location>
</feature>
<dbReference type="InterPro" id="IPR012336">
    <property type="entry name" value="Thioredoxin-like_fold"/>
</dbReference>
<keyword evidence="12 18" id="KW-0520">NAD</keyword>
<dbReference type="InterPro" id="IPR022910">
    <property type="entry name" value="Thiol_diS_interchange_DbsD"/>
</dbReference>
<dbReference type="Pfam" id="PF02683">
    <property type="entry name" value="DsbD_TM"/>
    <property type="match status" value="1"/>
</dbReference>
<dbReference type="Gene3D" id="2.60.40.1250">
    <property type="entry name" value="Thiol:disulfide interchange protein DsbD, N-terminal domain"/>
    <property type="match status" value="1"/>
</dbReference>
<evidence type="ECO:0000256" key="8">
    <source>
        <dbReference type="ARBA" id="ARBA00022748"/>
    </source>
</evidence>
<dbReference type="GO" id="GO:0045454">
    <property type="term" value="P:cell redox homeostasis"/>
    <property type="evidence" value="ECO:0007669"/>
    <property type="project" value="TreeGrafter"/>
</dbReference>
<evidence type="ECO:0000256" key="11">
    <source>
        <dbReference type="ARBA" id="ARBA00023002"/>
    </source>
</evidence>
<feature type="disulfide bond" description="Redox-active" evidence="18">
    <location>
        <begin position="520"/>
        <end position="523"/>
    </location>
</feature>
<name>A0A1W1UQ68_9PAST</name>
<comment type="catalytic activity">
    <reaction evidence="16 18">
        <text>[protein]-dithiol + NAD(+) = [protein]-disulfide + NADH + H(+)</text>
        <dbReference type="Rhea" id="RHEA:18749"/>
        <dbReference type="Rhea" id="RHEA-COMP:10593"/>
        <dbReference type="Rhea" id="RHEA-COMP:10594"/>
        <dbReference type="ChEBI" id="CHEBI:15378"/>
        <dbReference type="ChEBI" id="CHEBI:29950"/>
        <dbReference type="ChEBI" id="CHEBI:50058"/>
        <dbReference type="ChEBI" id="CHEBI:57540"/>
        <dbReference type="ChEBI" id="CHEBI:57945"/>
        <dbReference type="EC" id="1.8.1.8"/>
    </reaction>
</comment>
<sequence>MLRKPHFIRPFRYQQLLFSLLVFFVVAFLNGASANSLFGGKKERFLPPQEAFIFSAQADQQGLNLDWRIADGYYLYKKEILLENEQGSIAGLNLPQAELHHDEFFGEVEIYRNQLAFAVPLHNRNGKILVNYQGCTSGFCYPPETRELDLAALQSGQDATATAADSAVQSAVATDGGKVDDSLFNRNSTEQLASHLGENKFSILWFFVLGLGLAFTPCVLPMLPLLSSIVIGQKERPQSLRALLLSLVYVQGMALTYTALGLLVVAIGLPFQIALQSPYVLIAFSILFIVLAGSMFGLFTLQLPSGLQNKLNQLSQKQSGGAYWNVFLMGMIAGLVASPCVSAPLSGALLYVAQSGDFVVGGLSLYLLALGMGIPLVLVTLFGNKILPKGGEWQEKVKIAFGFVMLAVPVFLISRLLPEVWENRLWSLLGVAFFIWLTSAISDKKSMLGIKLLPLVAAIVVAQPLVNWLAPLVTGKSESAVATTQAHAEFDDIADYSDLQAALKQNQGQLVMLDLYADWCVACKEFEKYTFSDPQVQQQFAQMKLLRADLTRNSPQNRTLMEQLNVVGLPTIIFFDQNGNEIPQSRISGFLDAKQFAEWVQPLLQQMEK</sequence>
<gene>
    <name evidence="18" type="primary">dsbD</name>
    <name evidence="20" type="ORF">SAMN05660772_02253</name>
</gene>
<keyword evidence="6 18" id="KW-0812">Transmembrane</keyword>
<protein>
    <recommendedName>
        <fullName evidence="18">Thiol:disulfide interchange protein DsbD</fullName>
        <ecNumber evidence="18">1.8.1.8</ecNumber>
    </recommendedName>
    <alternativeName>
        <fullName evidence="18">Protein-disulfide reductase</fullName>
        <shortName evidence="18">Disulfide reductase</shortName>
    </alternativeName>
</protein>
<feature type="transmembrane region" description="Helical" evidence="18">
    <location>
        <begin position="322"/>
        <end position="345"/>
    </location>
</feature>
<dbReference type="PROSITE" id="PS51352">
    <property type="entry name" value="THIOREDOXIN_2"/>
    <property type="match status" value="1"/>
</dbReference>
<dbReference type="InterPro" id="IPR036249">
    <property type="entry name" value="Thioredoxin-like_sf"/>
</dbReference>
<evidence type="ECO:0000256" key="3">
    <source>
        <dbReference type="ARBA" id="ARBA00022448"/>
    </source>
</evidence>
<dbReference type="HAMAP" id="MF_00399">
    <property type="entry name" value="DbsD"/>
    <property type="match status" value="1"/>
</dbReference>
<dbReference type="Proteomes" id="UP000192408">
    <property type="component" value="Unassembled WGS sequence"/>
</dbReference>
<dbReference type="PROSITE" id="PS00194">
    <property type="entry name" value="THIOREDOXIN_1"/>
    <property type="match status" value="1"/>
</dbReference>
<evidence type="ECO:0000313" key="20">
    <source>
        <dbReference type="EMBL" id="SMB83275.1"/>
    </source>
</evidence>
<dbReference type="Pfam" id="PF11412">
    <property type="entry name" value="DsbD_N"/>
    <property type="match status" value="1"/>
</dbReference>
<evidence type="ECO:0000313" key="21">
    <source>
        <dbReference type="Proteomes" id="UP000192408"/>
    </source>
</evidence>
<keyword evidence="21" id="KW-1185">Reference proteome</keyword>
<dbReference type="InterPro" id="IPR028250">
    <property type="entry name" value="DsbDN"/>
</dbReference>
<accession>A0A1W1UQ68</accession>
<evidence type="ECO:0000256" key="5">
    <source>
        <dbReference type="ARBA" id="ARBA00022519"/>
    </source>
</evidence>
<evidence type="ECO:0000256" key="2">
    <source>
        <dbReference type="ARBA" id="ARBA00007241"/>
    </source>
</evidence>
<keyword evidence="15 18" id="KW-0676">Redox-active center</keyword>
<dbReference type="CDD" id="cd02953">
    <property type="entry name" value="DsbDgamma"/>
    <property type="match status" value="1"/>
</dbReference>
<organism evidence="20 21">
    <name type="scientific">Pasteurella testudinis DSM 23072</name>
    <dbReference type="NCBI Taxonomy" id="1122938"/>
    <lineage>
        <taxon>Bacteria</taxon>
        <taxon>Pseudomonadati</taxon>
        <taxon>Pseudomonadota</taxon>
        <taxon>Gammaproteobacteria</taxon>
        <taxon>Pasteurellales</taxon>
        <taxon>Pasteurellaceae</taxon>
        <taxon>Pasteurella</taxon>
    </lineage>
</organism>
<keyword evidence="5 18" id="KW-0997">Cell inner membrane</keyword>
<feature type="transmembrane region" description="Helical" evidence="18">
    <location>
        <begin position="452"/>
        <end position="470"/>
    </location>
</feature>
<dbReference type="InterPro" id="IPR013766">
    <property type="entry name" value="Thioredoxin_domain"/>
</dbReference>
<dbReference type="AlphaFoldDB" id="A0A1W1UQ68"/>
<evidence type="ECO:0000256" key="7">
    <source>
        <dbReference type="ARBA" id="ARBA00022729"/>
    </source>
</evidence>
<evidence type="ECO:0000256" key="12">
    <source>
        <dbReference type="ARBA" id="ARBA00023027"/>
    </source>
</evidence>
<evidence type="ECO:0000256" key="6">
    <source>
        <dbReference type="ARBA" id="ARBA00022692"/>
    </source>
</evidence>
<dbReference type="InterPro" id="IPR035671">
    <property type="entry name" value="DsbD_gamma"/>
</dbReference>
<dbReference type="GO" id="GO:0047134">
    <property type="term" value="F:protein-disulfide reductase [NAD(P)H] activity"/>
    <property type="evidence" value="ECO:0007669"/>
    <property type="project" value="UniProtKB-UniRule"/>
</dbReference>
<comment type="caution">
    <text evidence="18">Lacks conserved residue(s) required for the propagation of feature annotation.</text>
</comment>
<dbReference type="SUPFAM" id="SSF74863">
    <property type="entry name" value="Thiol:disulfide interchange protein DsbD, N-terminal domain (DsbD-alpha)"/>
    <property type="match status" value="1"/>
</dbReference>
<feature type="domain" description="Thioredoxin" evidence="19">
    <location>
        <begin position="459"/>
        <end position="605"/>
    </location>
</feature>
<dbReference type="NCBIfam" id="NF001419">
    <property type="entry name" value="PRK00293.1"/>
    <property type="match status" value="1"/>
</dbReference>
<keyword evidence="14 18" id="KW-1015">Disulfide bond</keyword>
<keyword evidence="3 18" id="KW-0813">Transport</keyword>